<feature type="coiled-coil region" evidence="1">
    <location>
        <begin position="194"/>
        <end position="225"/>
    </location>
</feature>
<reference evidence="5" key="2">
    <citation type="submission" date="2025-08" db="UniProtKB">
        <authorList>
            <consortium name="RefSeq"/>
        </authorList>
    </citation>
    <scope>IDENTIFICATION</scope>
    <source>
        <tissue evidence="5">Leaf</tissue>
    </source>
</reference>
<feature type="compositionally biased region" description="Basic and acidic residues" evidence="2">
    <location>
        <begin position="376"/>
        <end position="392"/>
    </location>
</feature>
<dbReference type="KEGG" id="vra:106757039"/>
<sequence>MQMANHKCDESMTKKNIDFVNMEELIEAQRKKITDLENTKVLKADGKKHLKESLKVVLNTIKKETLMDKECLTELKQIKVMNSNMSGELERLKKENEMMTKELAESKALTDKLKEKLSEENMRMTMKLIEENGRIIRRFTEENGRIMRELEGREILNDIQQKNFTEEIRKVEYEKLKEKVVDLEEALGDSNDFNQALIVKERKVNDELEEARKKSMEEIAEISCLYDNICVKRMGEIDTKPFKFIRFFRGMKKMSKEEVEEIALKTCSLWQKNVEDPHWYPFKIITIDGKPKEVLNEEDEKLKRLRAEVGARPYRAVVAALMEMNEYNSSGRFVVREIWNKEKGRRATLKEGIEFMINQTKSKRRKIQEMVDDEASENRDDGTLSITKDSKV</sequence>
<dbReference type="InterPro" id="IPR005379">
    <property type="entry name" value="FDM1-5/IDN2_XH"/>
</dbReference>
<dbReference type="OrthoDB" id="1892195at2759"/>
<dbReference type="RefSeq" id="XP_022634729.1">
    <property type="nucleotide sequence ID" value="XM_022779008.1"/>
</dbReference>
<protein>
    <submittedName>
        <fullName evidence="5">Factor of DNA methylation 5</fullName>
    </submittedName>
</protein>
<keyword evidence="4" id="KW-1185">Reference proteome</keyword>
<feature type="coiled-coil region" evidence="1">
    <location>
        <begin position="75"/>
        <end position="116"/>
    </location>
</feature>
<dbReference type="STRING" id="3916.A0A3Q0EWC8"/>
<dbReference type="AlphaFoldDB" id="A0A3Q0EWC8"/>
<organism evidence="4 5">
    <name type="scientific">Vigna radiata var. radiata</name>
    <name type="common">Mung bean</name>
    <name type="synonym">Phaseolus aureus</name>
    <dbReference type="NCBI Taxonomy" id="3916"/>
    <lineage>
        <taxon>Eukaryota</taxon>
        <taxon>Viridiplantae</taxon>
        <taxon>Streptophyta</taxon>
        <taxon>Embryophyta</taxon>
        <taxon>Tracheophyta</taxon>
        <taxon>Spermatophyta</taxon>
        <taxon>Magnoliopsida</taxon>
        <taxon>eudicotyledons</taxon>
        <taxon>Gunneridae</taxon>
        <taxon>Pentapetalae</taxon>
        <taxon>rosids</taxon>
        <taxon>fabids</taxon>
        <taxon>Fabales</taxon>
        <taxon>Fabaceae</taxon>
        <taxon>Papilionoideae</taxon>
        <taxon>50 kb inversion clade</taxon>
        <taxon>NPAAA clade</taxon>
        <taxon>indigoferoid/millettioid clade</taxon>
        <taxon>Phaseoleae</taxon>
        <taxon>Vigna</taxon>
    </lineage>
</organism>
<evidence type="ECO:0000313" key="4">
    <source>
        <dbReference type="Proteomes" id="UP000087766"/>
    </source>
</evidence>
<proteinExistence type="predicted"/>
<feature type="domain" description="Factor of DNA methylation 1-5/IDN2" evidence="3">
    <location>
        <begin position="232"/>
        <end position="366"/>
    </location>
</feature>
<dbReference type="PANTHER" id="PTHR21596">
    <property type="entry name" value="RIBONUCLEASE P SUBUNIT P38"/>
    <property type="match status" value="1"/>
</dbReference>
<dbReference type="GO" id="GO:0080188">
    <property type="term" value="P:gene silencing by siRNA-directed DNA methylation"/>
    <property type="evidence" value="ECO:0007669"/>
    <property type="project" value="InterPro"/>
</dbReference>
<evidence type="ECO:0000256" key="2">
    <source>
        <dbReference type="SAM" id="MobiDB-lite"/>
    </source>
</evidence>
<keyword evidence="1" id="KW-0175">Coiled coil</keyword>
<dbReference type="Proteomes" id="UP000087766">
    <property type="component" value="Chromosome 3"/>
</dbReference>
<evidence type="ECO:0000256" key="1">
    <source>
        <dbReference type="SAM" id="Coils"/>
    </source>
</evidence>
<gene>
    <name evidence="5" type="primary">LOC106757039</name>
</gene>
<dbReference type="InterPro" id="IPR045177">
    <property type="entry name" value="FDM1-5/IDN2"/>
</dbReference>
<dbReference type="GeneID" id="106757039"/>
<evidence type="ECO:0000259" key="3">
    <source>
        <dbReference type="Pfam" id="PF03469"/>
    </source>
</evidence>
<feature type="region of interest" description="Disordered" evidence="2">
    <location>
        <begin position="366"/>
        <end position="392"/>
    </location>
</feature>
<dbReference type="PANTHER" id="PTHR21596:SF23">
    <property type="entry name" value="FACTOR OF DNA METHYLATION 4"/>
    <property type="match status" value="1"/>
</dbReference>
<name>A0A3Q0EWC8_VIGRR</name>
<reference evidence="4" key="1">
    <citation type="journal article" date="2014" name="Nat. Commun.">
        <title>Genome sequence of mungbean and insights into evolution within Vigna species.</title>
        <authorList>
            <person name="Kang Y.J."/>
            <person name="Kim S.K."/>
            <person name="Kim M.Y."/>
            <person name="Lestari P."/>
            <person name="Kim K.H."/>
            <person name="Ha B.K."/>
            <person name="Jun T.H."/>
            <person name="Hwang W.J."/>
            <person name="Lee T."/>
            <person name="Lee J."/>
            <person name="Shim S."/>
            <person name="Yoon M.Y."/>
            <person name="Jang Y.E."/>
            <person name="Han K.S."/>
            <person name="Taeprayoon P."/>
            <person name="Yoon N."/>
            <person name="Somta P."/>
            <person name="Tanya P."/>
            <person name="Kim K.S."/>
            <person name="Gwag J.G."/>
            <person name="Moon J.K."/>
            <person name="Lee Y.H."/>
            <person name="Park B.S."/>
            <person name="Bombarely A."/>
            <person name="Doyle J.J."/>
            <person name="Jackson S.A."/>
            <person name="Schafleitner R."/>
            <person name="Srinives P."/>
            <person name="Varshney R.K."/>
            <person name="Lee S.H."/>
        </authorList>
    </citation>
    <scope>NUCLEOTIDE SEQUENCE [LARGE SCALE GENOMIC DNA]</scope>
    <source>
        <strain evidence="4">cv. VC1973A</strain>
    </source>
</reference>
<accession>A0A3Q0EWC8</accession>
<dbReference type="Pfam" id="PF03469">
    <property type="entry name" value="XH"/>
    <property type="match status" value="1"/>
</dbReference>
<evidence type="ECO:0000313" key="5">
    <source>
        <dbReference type="RefSeq" id="XP_022634729.1"/>
    </source>
</evidence>